<accession>A0ABU5GXF7</accession>
<organism evidence="3 4">
    <name type="scientific">Hyalangium rubrum</name>
    <dbReference type="NCBI Taxonomy" id="3103134"/>
    <lineage>
        <taxon>Bacteria</taxon>
        <taxon>Pseudomonadati</taxon>
        <taxon>Myxococcota</taxon>
        <taxon>Myxococcia</taxon>
        <taxon>Myxococcales</taxon>
        <taxon>Cystobacterineae</taxon>
        <taxon>Archangiaceae</taxon>
        <taxon>Hyalangium</taxon>
    </lineage>
</organism>
<protein>
    <recommendedName>
        <fullName evidence="5">Lipoprotein</fullName>
    </recommendedName>
</protein>
<gene>
    <name evidence="3" type="ORF">SYV04_05770</name>
</gene>
<name>A0ABU5GXF7_9BACT</name>
<evidence type="ECO:0000313" key="4">
    <source>
        <dbReference type="Proteomes" id="UP001291309"/>
    </source>
</evidence>
<dbReference type="RefSeq" id="WP_321544604.1">
    <property type="nucleotide sequence ID" value="NZ_JAXIVS010000002.1"/>
</dbReference>
<reference evidence="3 4" key="1">
    <citation type="submission" date="2023-12" db="EMBL/GenBank/DDBJ databases">
        <title>the genome sequence of Hyalangium sp. s54d21.</title>
        <authorList>
            <person name="Zhang X."/>
        </authorList>
    </citation>
    <scope>NUCLEOTIDE SEQUENCE [LARGE SCALE GENOMIC DNA]</scope>
    <source>
        <strain evidence="4">s54d21</strain>
    </source>
</reference>
<dbReference type="Proteomes" id="UP001291309">
    <property type="component" value="Unassembled WGS sequence"/>
</dbReference>
<keyword evidence="4" id="KW-1185">Reference proteome</keyword>
<comment type="caution">
    <text evidence="3">The sequence shown here is derived from an EMBL/GenBank/DDBJ whole genome shotgun (WGS) entry which is preliminary data.</text>
</comment>
<feature type="region of interest" description="Disordered" evidence="1">
    <location>
        <begin position="113"/>
        <end position="143"/>
    </location>
</feature>
<evidence type="ECO:0008006" key="5">
    <source>
        <dbReference type="Google" id="ProtNLM"/>
    </source>
</evidence>
<dbReference type="EMBL" id="JAXIVS010000002">
    <property type="protein sequence ID" value="MDY7225878.1"/>
    <property type="molecule type" value="Genomic_DNA"/>
</dbReference>
<keyword evidence="2" id="KW-0732">Signal</keyword>
<evidence type="ECO:0000256" key="1">
    <source>
        <dbReference type="SAM" id="MobiDB-lite"/>
    </source>
</evidence>
<proteinExistence type="predicted"/>
<feature type="signal peptide" evidence="2">
    <location>
        <begin position="1"/>
        <end position="26"/>
    </location>
</feature>
<feature type="chain" id="PRO_5045175713" description="Lipoprotein" evidence="2">
    <location>
        <begin position="27"/>
        <end position="174"/>
    </location>
</feature>
<sequence>MTLTSRLGSTALLLVAALALSTGCAANRRDAYLHDKAREHVYRKPINEVWPEVKAMLAEEEFSIMEAQGGYELQTDWVMEGAPSSLGTSWARYLVRGIEKGPGQSAVQFHKQARVQSQPPNDGNTGYPAEGIGHAGTDSNTLSRDHAMEWKLLQRVDAEAAKALEAEAAQKVQP</sequence>
<feature type="compositionally biased region" description="Polar residues" evidence="1">
    <location>
        <begin position="114"/>
        <end position="124"/>
    </location>
</feature>
<evidence type="ECO:0000313" key="3">
    <source>
        <dbReference type="EMBL" id="MDY7225878.1"/>
    </source>
</evidence>
<evidence type="ECO:0000256" key="2">
    <source>
        <dbReference type="SAM" id="SignalP"/>
    </source>
</evidence>
<dbReference type="PROSITE" id="PS51257">
    <property type="entry name" value="PROKAR_LIPOPROTEIN"/>
    <property type="match status" value="1"/>
</dbReference>